<comment type="caution">
    <text evidence="2">The sequence shown here is derived from an EMBL/GenBank/DDBJ whole genome shotgun (WGS) entry which is preliminary data.</text>
</comment>
<sequence length="375" mass="42663">MAQPPATFVAQLPFLPRRAHRLTPRRPRSSPLFPVTAPPRAVFLPPEGVPSPPEDDVVKGETPPPASPRSPSSPPQSPLTNLDRLLENTEPQYTTWQQERARKALSTFSYDRPLLGADELNESLRPSHLQRHRHVLAPDEQFAAVFMWDTIVANARELERSAWITVATENNLPEPDLDDIVRAEQMVPEAAVQRAFYWRSDWSDIKRFVFRKAEVFDTLREAFDFHQREGVSEWLRSLTQYGIKCILCSPHSRQFALQVIERIGLEPYFTSNDIVTSEDEFDSLEQMFLLAAVKAQRPPSKCVVFTDRPTGVTAAHEVSAKVVALLGVYAAYEVKTADQTVAHYEDLVVYNIRRLFSEQGAEYLEPLTEVEVDRK</sequence>
<evidence type="ECO:0000256" key="1">
    <source>
        <dbReference type="SAM" id="MobiDB-lite"/>
    </source>
</evidence>
<dbReference type="Pfam" id="PF00702">
    <property type="entry name" value="Hydrolase"/>
    <property type="match status" value="1"/>
</dbReference>
<name>A0A2V3ILH4_9FLOR</name>
<dbReference type="AlphaFoldDB" id="A0A2V3ILH4"/>
<evidence type="ECO:0000313" key="2">
    <source>
        <dbReference type="EMBL" id="PXF41980.1"/>
    </source>
</evidence>
<gene>
    <name evidence="2" type="ORF">BWQ96_08287</name>
</gene>
<dbReference type="PANTHER" id="PTHR47858:SF2">
    <property type="entry name" value="HALOACID DEHALOGENASE-LIKE HYDROLASE (HAD) SUPERFAMILY PROTEIN"/>
    <property type="match status" value="1"/>
</dbReference>
<protein>
    <submittedName>
        <fullName evidence="2">5-amino-6-(5-phospho-D-ribitylamino)uracil phosphatase, chloroplastic</fullName>
    </submittedName>
</protein>
<dbReference type="OrthoDB" id="40579at2759"/>
<evidence type="ECO:0000313" key="3">
    <source>
        <dbReference type="Proteomes" id="UP000247409"/>
    </source>
</evidence>
<keyword evidence="3" id="KW-1185">Reference proteome</keyword>
<dbReference type="PANTHER" id="PTHR47858">
    <property type="entry name" value="HALOACID DEHALOGENASE-LIKE HYDROLASE (HAD) SUPERFAMILY PROTEIN"/>
    <property type="match status" value="1"/>
</dbReference>
<dbReference type="InterPro" id="IPR036412">
    <property type="entry name" value="HAD-like_sf"/>
</dbReference>
<dbReference type="EMBL" id="NBIV01000181">
    <property type="protein sequence ID" value="PXF41980.1"/>
    <property type="molecule type" value="Genomic_DNA"/>
</dbReference>
<dbReference type="STRING" id="448386.A0A2V3ILH4"/>
<proteinExistence type="predicted"/>
<feature type="compositionally biased region" description="Basic residues" evidence="1">
    <location>
        <begin position="17"/>
        <end position="28"/>
    </location>
</feature>
<feature type="compositionally biased region" description="Pro residues" evidence="1">
    <location>
        <begin position="62"/>
        <end position="77"/>
    </location>
</feature>
<dbReference type="InterPro" id="IPR023214">
    <property type="entry name" value="HAD_sf"/>
</dbReference>
<feature type="region of interest" description="Disordered" evidence="1">
    <location>
        <begin position="1"/>
        <end position="82"/>
    </location>
</feature>
<dbReference type="Proteomes" id="UP000247409">
    <property type="component" value="Unassembled WGS sequence"/>
</dbReference>
<dbReference type="Gene3D" id="3.40.50.1000">
    <property type="entry name" value="HAD superfamily/HAD-like"/>
    <property type="match status" value="1"/>
</dbReference>
<accession>A0A2V3ILH4</accession>
<dbReference type="SUPFAM" id="SSF56784">
    <property type="entry name" value="HAD-like"/>
    <property type="match status" value="1"/>
</dbReference>
<reference evidence="2 3" key="1">
    <citation type="journal article" date="2018" name="Mol. Biol. Evol.">
        <title>Analysis of the draft genome of the red seaweed Gracilariopsis chorda provides insights into genome size evolution in Rhodophyta.</title>
        <authorList>
            <person name="Lee J."/>
            <person name="Yang E.C."/>
            <person name="Graf L."/>
            <person name="Yang J.H."/>
            <person name="Qiu H."/>
            <person name="Zel Zion U."/>
            <person name="Chan C.X."/>
            <person name="Stephens T.G."/>
            <person name="Weber A.P.M."/>
            <person name="Boo G.H."/>
            <person name="Boo S.M."/>
            <person name="Kim K.M."/>
            <person name="Shin Y."/>
            <person name="Jung M."/>
            <person name="Lee S.J."/>
            <person name="Yim H.S."/>
            <person name="Lee J.H."/>
            <person name="Bhattacharya D."/>
            <person name="Yoon H.S."/>
        </authorList>
    </citation>
    <scope>NUCLEOTIDE SEQUENCE [LARGE SCALE GENOMIC DNA]</scope>
    <source>
        <strain evidence="2 3">SKKU-2015</strain>
        <tissue evidence="2">Whole body</tissue>
    </source>
</reference>
<organism evidence="2 3">
    <name type="scientific">Gracilariopsis chorda</name>
    <dbReference type="NCBI Taxonomy" id="448386"/>
    <lineage>
        <taxon>Eukaryota</taxon>
        <taxon>Rhodophyta</taxon>
        <taxon>Florideophyceae</taxon>
        <taxon>Rhodymeniophycidae</taxon>
        <taxon>Gracilariales</taxon>
        <taxon>Gracilariaceae</taxon>
        <taxon>Gracilariopsis</taxon>
    </lineage>
</organism>